<proteinExistence type="predicted"/>
<sequence length="108" mass="11573">MQIALAIIVALLAPPLIALRWDGHKLARLRERAKATGLDAEPASTAAYLMRGLPAFALASIGICAAVLVEQMFDVERLIGIAVFGPFAVAAILLQHRVVRGIERDLFG</sequence>
<organism evidence="2 3">
    <name type="scientific">Sphingomicrobium sediminis</name>
    <dbReference type="NCBI Taxonomy" id="2950949"/>
    <lineage>
        <taxon>Bacteria</taxon>
        <taxon>Pseudomonadati</taxon>
        <taxon>Pseudomonadota</taxon>
        <taxon>Alphaproteobacteria</taxon>
        <taxon>Sphingomonadales</taxon>
        <taxon>Sphingomonadaceae</taxon>
        <taxon>Sphingomicrobium</taxon>
    </lineage>
</organism>
<accession>A0A9X2J5L2</accession>
<reference evidence="2" key="1">
    <citation type="submission" date="2022-06" db="EMBL/GenBank/DDBJ databases">
        <title>Sphingomicrobium sedimins sp. nov., a marine bacterium isolated from tidal flat.</title>
        <authorList>
            <person name="Kim C.-H."/>
            <person name="Yoo Y."/>
            <person name="Kim J.-J."/>
        </authorList>
    </citation>
    <scope>NUCLEOTIDE SEQUENCE</scope>
    <source>
        <strain evidence="2">GRR-S6-50</strain>
    </source>
</reference>
<dbReference type="RefSeq" id="WP_252115187.1">
    <property type="nucleotide sequence ID" value="NZ_JAMSHT010000001.1"/>
</dbReference>
<protein>
    <submittedName>
        <fullName evidence="2">Uncharacterized protein</fullName>
    </submittedName>
</protein>
<gene>
    <name evidence="2" type="ORF">NDO55_11060</name>
</gene>
<dbReference type="EMBL" id="JAMSHT010000001">
    <property type="protein sequence ID" value="MCM8558357.1"/>
    <property type="molecule type" value="Genomic_DNA"/>
</dbReference>
<dbReference type="AlphaFoldDB" id="A0A9X2J5L2"/>
<keyword evidence="3" id="KW-1185">Reference proteome</keyword>
<feature type="transmembrane region" description="Helical" evidence="1">
    <location>
        <begin position="78"/>
        <end position="98"/>
    </location>
</feature>
<dbReference type="Proteomes" id="UP001155128">
    <property type="component" value="Unassembled WGS sequence"/>
</dbReference>
<keyword evidence="1" id="KW-0472">Membrane</keyword>
<feature type="transmembrane region" description="Helical" evidence="1">
    <location>
        <begin position="48"/>
        <end position="69"/>
    </location>
</feature>
<comment type="caution">
    <text evidence="2">The sequence shown here is derived from an EMBL/GenBank/DDBJ whole genome shotgun (WGS) entry which is preliminary data.</text>
</comment>
<evidence type="ECO:0000313" key="3">
    <source>
        <dbReference type="Proteomes" id="UP001155128"/>
    </source>
</evidence>
<keyword evidence="1" id="KW-1133">Transmembrane helix</keyword>
<name>A0A9X2J5L2_9SPHN</name>
<evidence type="ECO:0000313" key="2">
    <source>
        <dbReference type="EMBL" id="MCM8558357.1"/>
    </source>
</evidence>
<evidence type="ECO:0000256" key="1">
    <source>
        <dbReference type="SAM" id="Phobius"/>
    </source>
</evidence>
<keyword evidence="1" id="KW-0812">Transmembrane</keyword>